<sequence length="32" mass="3761">DLLVFDDLKQLKGWLKSVKRSLATPHFDDMPF</sequence>
<accession>A0ABW8MKX0</accession>
<dbReference type="EMBL" id="JBIYDN010000014">
    <property type="protein sequence ID" value="MFK4444334.1"/>
    <property type="molecule type" value="Genomic_DNA"/>
</dbReference>
<feature type="non-terminal residue" evidence="1">
    <location>
        <position position="1"/>
    </location>
</feature>
<evidence type="ECO:0000313" key="1">
    <source>
        <dbReference type="EMBL" id="MFK4444334.1"/>
    </source>
</evidence>
<dbReference type="Proteomes" id="UP001620514">
    <property type="component" value="Unassembled WGS sequence"/>
</dbReference>
<reference evidence="1 3" key="2">
    <citation type="submission" date="2024-11" db="EMBL/GenBank/DDBJ databases">
        <title>Using genomics to understand microbial adaptation to soil warming.</title>
        <authorList>
            <person name="Deangelis K.M. PhD."/>
        </authorList>
    </citation>
    <scope>NUCLEOTIDE SEQUENCE [LARGE SCALE GENOMIC DNA]</scope>
    <source>
        <strain evidence="1 3">GAS97</strain>
    </source>
</reference>
<evidence type="ECO:0000313" key="2">
    <source>
        <dbReference type="EMBL" id="MFK4448939.1"/>
    </source>
</evidence>
<gene>
    <name evidence="1" type="ORF">ABH943_004356</name>
    <name evidence="2" type="ORF">ABH943_008984</name>
</gene>
<organism evidence="1 3">
    <name type="scientific">Caballeronia udeis</name>
    <dbReference type="NCBI Taxonomy" id="1232866"/>
    <lineage>
        <taxon>Bacteria</taxon>
        <taxon>Pseudomonadati</taxon>
        <taxon>Pseudomonadota</taxon>
        <taxon>Betaproteobacteria</taxon>
        <taxon>Burkholderiales</taxon>
        <taxon>Burkholderiaceae</taxon>
        <taxon>Caballeronia</taxon>
    </lineage>
</organism>
<comment type="caution">
    <text evidence="1">The sequence shown here is derived from an EMBL/GenBank/DDBJ whole genome shotgun (WGS) entry which is preliminary data.</text>
</comment>
<evidence type="ECO:0000313" key="3">
    <source>
        <dbReference type="Proteomes" id="UP001620514"/>
    </source>
</evidence>
<protein>
    <submittedName>
        <fullName evidence="1">Uncharacterized protein</fullName>
    </submittedName>
</protein>
<reference evidence="1 3" key="1">
    <citation type="submission" date="2024-10" db="EMBL/GenBank/DDBJ databases">
        <authorList>
            <person name="Deangelis K."/>
            <person name="Huntemann M."/>
            <person name="Clum A."/>
            <person name="Wang J."/>
            <person name="Palaniappan K."/>
            <person name="Ritter S."/>
            <person name="Chen I.-M."/>
            <person name="Stamatis D."/>
            <person name="Reddy T."/>
            <person name="O'Malley R."/>
            <person name="Daum C."/>
            <person name="Ng V."/>
            <person name="Ivanova N."/>
            <person name="Kyrpides N."/>
            <person name="Woyke T."/>
        </authorList>
    </citation>
    <scope>NUCLEOTIDE SEQUENCE [LARGE SCALE GENOMIC DNA]</scope>
    <source>
        <strain evidence="1 3">GAS97</strain>
    </source>
</reference>
<dbReference type="EMBL" id="JBIYDN010000069">
    <property type="protein sequence ID" value="MFK4448939.1"/>
    <property type="molecule type" value="Genomic_DNA"/>
</dbReference>
<name>A0ABW8MKX0_9BURK</name>
<proteinExistence type="predicted"/>
<keyword evidence="3" id="KW-1185">Reference proteome</keyword>